<evidence type="ECO:0000256" key="6">
    <source>
        <dbReference type="SAM" id="MobiDB-lite"/>
    </source>
</evidence>
<sequence length="637" mass="66557">MAFRAGGFFPATTAVAAIAGAVALVLRVTLSPDPFAGWSRLAAVTGLGAAGLACLTLVSAAWSDAPVRATVEFDRALLYLEVFVLFAMTPRGRTSLIVLLRWLLLAFVVVCVAGLASRLAPDVFPTSGRFVAGRLAFPLTYWNAMGIASAIAAMLALAGAADAQQPRVLRVLSAAVVPIGALALYLSFSRGAIAACAVGLVLYIVCVRSLRLWLTLVAVAPPTALVLWVAYGAEALGTGNYAEGAGPSQGHRVALVLAASIVVAAVLALAAQALEPKLHGLLHGKGPRRPAERAGALLALGLVVLAGVLWVDVPGHAERAVESFRSGTVVPDTGDARDRLTQVGNNGRLRHWEVALDVWAQQRLLGTGAGTFELGWEQRRPSFFVVRDAHSLALEMLAELGVVGLVLLMAVLLTPLAVALARGLVRRSPDHDAHAVVAAAGVALLVHACVDWDWEMPSVFVWFFAAAGVVVAAPLGAARAGNPGRTARVLAGLACLLLAVTPWLVAGADRALQSASAAFARGDCRATVDAALTARDRLPIAPEPYELLGYCNLRGGAYELAVQQMQAARDRDPDNWRYAYGLAVAQAIAGQDPRPAAADAARLNPFEPLAQDLRKALDSDDPGKRFRAAARAQLPGG</sequence>
<feature type="transmembrane region" description="Helical" evidence="7">
    <location>
        <begin position="191"/>
        <end position="207"/>
    </location>
</feature>
<name>A0ABT4RRZ4_9ACTN</name>
<dbReference type="PROSITE" id="PS50005">
    <property type="entry name" value="TPR"/>
    <property type="match status" value="1"/>
</dbReference>
<dbReference type="Proteomes" id="UP001147700">
    <property type="component" value="Unassembled WGS sequence"/>
</dbReference>
<dbReference type="SUPFAM" id="SSF48452">
    <property type="entry name" value="TPR-like"/>
    <property type="match status" value="1"/>
</dbReference>
<feature type="region of interest" description="Disordered" evidence="6">
    <location>
        <begin position="615"/>
        <end position="637"/>
    </location>
</feature>
<feature type="transmembrane region" description="Helical" evidence="7">
    <location>
        <begin position="489"/>
        <end position="506"/>
    </location>
</feature>
<gene>
    <name evidence="9" type="ORF">OJ962_27825</name>
</gene>
<protein>
    <submittedName>
        <fullName evidence="9">O-antigen ligase family protein</fullName>
    </submittedName>
</protein>
<feature type="transmembrane region" description="Helical" evidence="7">
    <location>
        <begin position="433"/>
        <end position="454"/>
    </location>
</feature>
<dbReference type="PANTHER" id="PTHR37422:SF23">
    <property type="entry name" value="TEICHURONIC ACID BIOSYNTHESIS PROTEIN TUAE"/>
    <property type="match status" value="1"/>
</dbReference>
<comment type="subcellular location">
    <subcellularLocation>
        <location evidence="1">Membrane</location>
        <topology evidence="1">Multi-pass membrane protein</topology>
    </subcellularLocation>
</comment>
<dbReference type="InterPro" id="IPR011990">
    <property type="entry name" value="TPR-like_helical_dom_sf"/>
</dbReference>
<accession>A0ABT4RRZ4</accession>
<keyword evidence="4 7" id="KW-0472">Membrane</keyword>
<keyword evidence="5" id="KW-0802">TPR repeat</keyword>
<keyword evidence="10" id="KW-1185">Reference proteome</keyword>
<dbReference type="Pfam" id="PF04932">
    <property type="entry name" value="Wzy_C"/>
    <property type="match status" value="1"/>
</dbReference>
<evidence type="ECO:0000256" key="7">
    <source>
        <dbReference type="SAM" id="Phobius"/>
    </source>
</evidence>
<feature type="transmembrane region" description="Helical" evidence="7">
    <location>
        <begin position="102"/>
        <end position="120"/>
    </location>
</feature>
<feature type="compositionally biased region" description="Basic and acidic residues" evidence="6">
    <location>
        <begin position="615"/>
        <end position="624"/>
    </location>
</feature>
<reference evidence="9" key="1">
    <citation type="submission" date="2022-10" db="EMBL/GenBank/DDBJ databases">
        <title>The WGS of Solirubrobacter sp. CPCC 204708.</title>
        <authorList>
            <person name="Jiang Z."/>
        </authorList>
    </citation>
    <scope>NUCLEOTIDE SEQUENCE</scope>
    <source>
        <strain evidence="9">CPCC 204708</strain>
    </source>
</reference>
<feature type="domain" description="O-antigen ligase-related" evidence="8">
    <location>
        <begin position="274"/>
        <end position="409"/>
    </location>
</feature>
<keyword evidence="3 7" id="KW-1133">Transmembrane helix</keyword>
<evidence type="ECO:0000256" key="2">
    <source>
        <dbReference type="ARBA" id="ARBA00022692"/>
    </source>
</evidence>
<dbReference type="GO" id="GO:0016874">
    <property type="term" value="F:ligase activity"/>
    <property type="evidence" value="ECO:0007669"/>
    <property type="project" value="UniProtKB-KW"/>
</dbReference>
<evidence type="ECO:0000256" key="4">
    <source>
        <dbReference type="ARBA" id="ARBA00023136"/>
    </source>
</evidence>
<feature type="transmembrane region" description="Helical" evidence="7">
    <location>
        <begin position="168"/>
        <end position="185"/>
    </location>
</feature>
<dbReference type="InterPro" id="IPR007016">
    <property type="entry name" value="O-antigen_ligase-rel_domated"/>
</dbReference>
<proteinExistence type="predicted"/>
<feature type="transmembrane region" description="Helical" evidence="7">
    <location>
        <begin position="253"/>
        <end position="274"/>
    </location>
</feature>
<dbReference type="RefSeq" id="WP_202956364.1">
    <property type="nucleotide sequence ID" value="NZ_JAPCID010000054.1"/>
</dbReference>
<evidence type="ECO:0000256" key="1">
    <source>
        <dbReference type="ARBA" id="ARBA00004141"/>
    </source>
</evidence>
<evidence type="ECO:0000256" key="3">
    <source>
        <dbReference type="ARBA" id="ARBA00022989"/>
    </source>
</evidence>
<feature type="transmembrane region" description="Helical" evidence="7">
    <location>
        <begin position="6"/>
        <end position="29"/>
    </location>
</feature>
<evidence type="ECO:0000313" key="9">
    <source>
        <dbReference type="EMBL" id="MDA0141337.1"/>
    </source>
</evidence>
<dbReference type="Gene3D" id="1.25.40.10">
    <property type="entry name" value="Tetratricopeptide repeat domain"/>
    <property type="match status" value="1"/>
</dbReference>
<dbReference type="InterPro" id="IPR019734">
    <property type="entry name" value="TPR_rpt"/>
</dbReference>
<comment type="caution">
    <text evidence="9">The sequence shown here is derived from an EMBL/GenBank/DDBJ whole genome shotgun (WGS) entry which is preliminary data.</text>
</comment>
<feature type="transmembrane region" description="Helical" evidence="7">
    <location>
        <begin position="294"/>
        <end position="311"/>
    </location>
</feature>
<feature type="transmembrane region" description="Helical" evidence="7">
    <location>
        <begin position="140"/>
        <end position="161"/>
    </location>
</feature>
<keyword evidence="9" id="KW-0436">Ligase</keyword>
<feature type="transmembrane region" description="Helical" evidence="7">
    <location>
        <begin position="400"/>
        <end position="421"/>
    </location>
</feature>
<feature type="transmembrane region" description="Helical" evidence="7">
    <location>
        <begin position="212"/>
        <end position="233"/>
    </location>
</feature>
<dbReference type="InterPro" id="IPR051533">
    <property type="entry name" value="WaaL-like"/>
</dbReference>
<dbReference type="EMBL" id="JAPCID010000054">
    <property type="protein sequence ID" value="MDA0141337.1"/>
    <property type="molecule type" value="Genomic_DNA"/>
</dbReference>
<feature type="transmembrane region" description="Helical" evidence="7">
    <location>
        <begin position="41"/>
        <end position="61"/>
    </location>
</feature>
<organism evidence="9 10">
    <name type="scientific">Solirubrobacter deserti</name>
    <dbReference type="NCBI Taxonomy" id="2282478"/>
    <lineage>
        <taxon>Bacteria</taxon>
        <taxon>Bacillati</taxon>
        <taxon>Actinomycetota</taxon>
        <taxon>Thermoleophilia</taxon>
        <taxon>Solirubrobacterales</taxon>
        <taxon>Solirubrobacteraceae</taxon>
        <taxon>Solirubrobacter</taxon>
    </lineage>
</organism>
<evidence type="ECO:0000313" key="10">
    <source>
        <dbReference type="Proteomes" id="UP001147700"/>
    </source>
</evidence>
<feature type="transmembrane region" description="Helical" evidence="7">
    <location>
        <begin position="460"/>
        <end position="477"/>
    </location>
</feature>
<feature type="repeat" description="TPR" evidence="5">
    <location>
        <begin position="542"/>
        <end position="575"/>
    </location>
</feature>
<evidence type="ECO:0000259" key="8">
    <source>
        <dbReference type="Pfam" id="PF04932"/>
    </source>
</evidence>
<keyword evidence="2 7" id="KW-0812">Transmembrane</keyword>
<dbReference type="PANTHER" id="PTHR37422">
    <property type="entry name" value="TEICHURONIC ACID BIOSYNTHESIS PROTEIN TUAE"/>
    <property type="match status" value="1"/>
</dbReference>
<evidence type="ECO:0000256" key="5">
    <source>
        <dbReference type="PROSITE-ProRule" id="PRU00339"/>
    </source>
</evidence>